<evidence type="ECO:0000313" key="2">
    <source>
        <dbReference type="EMBL" id="KZV29326.1"/>
    </source>
</evidence>
<dbReference type="AlphaFoldDB" id="A0A2Z7BBN8"/>
<keyword evidence="3" id="KW-1185">Reference proteome</keyword>
<name>A0A2Z7BBN8_9LAMI</name>
<dbReference type="Proteomes" id="UP000250235">
    <property type="component" value="Unassembled WGS sequence"/>
</dbReference>
<reference evidence="2 3" key="1">
    <citation type="journal article" date="2015" name="Proc. Natl. Acad. Sci. U.S.A.">
        <title>The resurrection genome of Boea hygrometrica: A blueprint for survival of dehydration.</title>
        <authorList>
            <person name="Xiao L."/>
            <person name="Yang G."/>
            <person name="Zhang L."/>
            <person name="Yang X."/>
            <person name="Zhao S."/>
            <person name="Ji Z."/>
            <person name="Zhou Q."/>
            <person name="Hu M."/>
            <person name="Wang Y."/>
            <person name="Chen M."/>
            <person name="Xu Y."/>
            <person name="Jin H."/>
            <person name="Xiao X."/>
            <person name="Hu G."/>
            <person name="Bao F."/>
            <person name="Hu Y."/>
            <person name="Wan P."/>
            <person name="Li L."/>
            <person name="Deng X."/>
            <person name="Kuang T."/>
            <person name="Xiang C."/>
            <person name="Zhu J.K."/>
            <person name="Oliver M.J."/>
            <person name="He Y."/>
        </authorList>
    </citation>
    <scope>NUCLEOTIDE SEQUENCE [LARGE SCALE GENOMIC DNA]</scope>
    <source>
        <strain evidence="3">cv. XS01</strain>
    </source>
</reference>
<evidence type="ECO:0000256" key="1">
    <source>
        <dbReference type="SAM" id="MobiDB-lite"/>
    </source>
</evidence>
<organism evidence="2 3">
    <name type="scientific">Dorcoceras hygrometricum</name>
    <dbReference type="NCBI Taxonomy" id="472368"/>
    <lineage>
        <taxon>Eukaryota</taxon>
        <taxon>Viridiplantae</taxon>
        <taxon>Streptophyta</taxon>
        <taxon>Embryophyta</taxon>
        <taxon>Tracheophyta</taxon>
        <taxon>Spermatophyta</taxon>
        <taxon>Magnoliopsida</taxon>
        <taxon>eudicotyledons</taxon>
        <taxon>Gunneridae</taxon>
        <taxon>Pentapetalae</taxon>
        <taxon>asterids</taxon>
        <taxon>lamiids</taxon>
        <taxon>Lamiales</taxon>
        <taxon>Gesneriaceae</taxon>
        <taxon>Didymocarpoideae</taxon>
        <taxon>Trichosporeae</taxon>
        <taxon>Loxocarpinae</taxon>
        <taxon>Dorcoceras</taxon>
    </lineage>
</organism>
<evidence type="ECO:0000313" key="3">
    <source>
        <dbReference type="Proteomes" id="UP000250235"/>
    </source>
</evidence>
<protein>
    <submittedName>
        <fullName evidence="2">Uncharacterized protein</fullName>
    </submittedName>
</protein>
<dbReference type="EMBL" id="KV009391">
    <property type="protein sequence ID" value="KZV29326.1"/>
    <property type="molecule type" value="Genomic_DNA"/>
</dbReference>
<proteinExistence type="predicted"/>
<accession>A0A2Z7BBN8</accession>
<feature type="compositionally biased region" description="Polar residues" evidence="1">
    <location>
        <begin position="237"/>
        <end position="249"/>
    </location>
</feature>
<gene>
    <name evidence="2" type="ORF">F511_30275</name>
</gene>
<feature type="region of interest" description="Disordered" evidence="1">
    <location>
        <begin position="237"/>
        <end position="265"/>
    </location>
</feature>
<sequence>MTFRVVRTNQYNQDLRLIHSTNGNHLESPNEGSSIDHQVTIYLDAQNITMFPTNETWQTTPAPEGQWVKPQYGEQYRTANGKQQVICNMPCMRTRLQPKRREPKDLKELLNNSNRSTEKQKVATVCEYMGATQSSPHTEPDAQPSSACCCPTHEVWELPTPLIVANRSQQGDEVRELPAQPQQHPGVMFNTETYTTRKTYTAASIITHAQSKAVKQAHIRTSSLLCYNYYSKVPSNTDLSPAKPSQETTQEPKHRKQQLGARNSTSAILPLYLNREL</sequence>